<reference evidence="1 2" key="1">
    <citation type="submission" date="2022-03" db="EMBL/GenBank/DDBJ databases">
        <title>Parabacteroides sp. nov. isolated from swine feces.</title>
        <authorList>
            <person name="Bak J.E."/>
        </authorList>
    </citation>
    <scope>NUCLEOTIDE SEQUENCE [LARGE SCALE GENOMIC DNA]</scope>
    <source>
        <strain evidence="1 2">AGMB00274</strain>
    </source>
</reference>
<accession>A0ABT0BZ34</accession>
<dbReference type="Proteomes" id="UP001165444">
    <property type="component" value="Unassembled WGS sequence"/>
</dbReference>
<dbReference type="InterPro" id="IPR042184">
    <property type="entry name" value="YqeY/Aim41_N"/>
</dbReference>
<dbReference type="PANTHER" id="PTHR28055:SF1">
    <property type="entry name" value="ALTERED INHERITANCE OF MITOCHONDRIA PROTEIN 41, MITOCHONDRIAL"/>
    <property type="match status" value="1"/>
</dbReference>
<sequence>MDLFERVSEDIKNAMKAKDKVALETLRNVKKVFLEAKTAPGANDTLTDADALKLLQKLVKQGKDSAAIYVGQGRQDLADGELAQVAVLEKYLPKQMTPEELEAELKKIIAEVGASTAKDMGKVMGVASKALAGKAEGRAISEAVKRLLA</sequence>
<dbReference type="InterPro" id="IPR019004">
    <property type="entry name" value="YqeY/Aim41"/>
</dbReference>
<name>A0ABT0BZ34_9BACT</name>
<comment type="caution">
    <text evidence="1">The sequence shown here is derived from an EMBL/GenBank/DDBJ whole genome shotgun (WGS) entry which is preliminary data.</text>
</comment>
<dbReference type="RefSeq" id="WP_243323736.1">
    <property type="nucleotide sequence ID" value="NZ_JAKZMM010000010.1"/>
</dbReference>
<dbReference type="InterPro" id="IPR003789">
    <property type="entry name" value="Asn/Gln_tRNA_amidoTrase-B-like"/>
</dbReference>
<keyword evidence="2" id="KW-1185">Reference proteome</keyword>
<dbReference type="PANTHER" id="PTHR28055">
    <property type="entry name" value="ALTERED INHERITANCE OF MITOCHONDRIA PROTEIN 41, MITOCHONDRIAL"/>
    <property type="match status" value="1"/>
</dbReference>
<dbReference type="InterPro" id="IPR023168">
    <property type="entry name" value="GatB_Yqey_C_2"/>
</dbReference>
<organism evidence="1 2">
    <name type="scientific">Parabacteroides faecalis</name>
    <dbReference type="NCBI Taxonomy" id="2924040"/>
    <lineage>
        <taxon>Bacteria</taxon>
        <taxon>Pseudomonadati</taxon>
        <taxon>Bacteroidota</taxon>
        <taxon>Bacteroidia</taxon>
        <taxon>Bacteroidales</taxon>
        <taxon>Tannerellaceae</taxon>
        <taxon>Parabacteroides</taxon>
    </lineage>
</organism>
<protein>
    <submittedName>
        <fullName evidence="1">GatB/YqeY domain-containing protein</fullName>
    </submittedName>
</protein>
<gene>
    <name evidence="1" type="ORF">MUN53_05330</name>
</gene>
<dbReference type="EMBL" id="JAKZMM010000010">
    <property type="protein sequence ID" value="MCJ2380038.1"/>
    <property type="molecule type" value="Genomic_DNA"/>
</dbReference>
<dbReference type="SUPFAM" id="SSF89095">
    <property type="entry name" value="GatB/YqeY motif"/>
    <property type="match status" value="1"/>
</dbReference>
<dbReference type="Gene3D" id="1.10.1510.10">
    <property type="entry name" value="Uncharacterised protein YqeY/AIM41 PF09424, N-terminal domain"/>
    <property type="match status" value="1"/>
</dbReference>
<dbReference type="Gene3D" id="1.10.10.410">
    <property type="match status" value="1"/>
</dbReference>
<evidence type="ECO:0000313" key="2">
    <source>
        <dbReference type="Proteomes" id="UP001165444"/>
    </source>
</evidence>
<dbReference type="Pfam" id="PF09424">
    <property type="entry name" value="YqeY"/>
    <property type="match status" value="1"/>
</dbReference>
<evidence type="ECO:0000313" key="1">
    <source>
        <dbReference type="EMBL" id="MCJ2380038.1"/>
    </source>
</evidence>
<proteinExistence type="predicted"/>